<dbReference type="SUPFAM" id="SSF54211">
    <property type="entry name" value="Ribosomal protein S5 domain 2-like"/>
    <property type="match status" value="1"/>
</dbReference>
<evidence type="ECO:0000313" key="5">
    <source>
        <dbReference type="EMBL" id="KAB3535899.1"/>
    </source>
</evidence>
<reference evidence="5 6" key="1">
    <citation type="submission" date="2019-10" db="EMBL/GenBank/DDBJ databases">
        <title>Alkaliphilus serpentinus sp. nov. and Alkaliphilus pronyensis sp. nov., two novel anaerobic alkaliphilic species isolated from the serpentinized-hosted hydrothermal field of the Prony Bay (New Caledonia).</title>
        <authorList>
            <person name="Postec A."/>
        </authorList>
    </citation>
    <scope>NUCLEOTIDE SEQUENCE [LARGE SCALE GENOMIC DNA]</scope>
    <source>
        <strain evidence="5 6">LacV</strain>
    </source>
</reference>
<dbReference type="InterPro" id="IPR045006">
    <property type="entry name" value="CHLI-like"/>
</dbReference>
<dbReference type="Pfam" id="PF01078">
    <property type="entry name" value="Mg_chelatase"/>
    <property type="match status" value="1"/>
</dbReference>
<dbReference type="NCBIfam" id="TIGR00368">
    <property type="entry name" value="YifB family Mg chelatase-like AAA ATPase"/>
    <property type="match status" value="1"/>
</dbReference>
<dbReference type="SUPFAM" id="SSF52540">
    <property type="entry name" value="P-loop containing nucleoside triphosphate hydrolases"/>
    <property type="match status" value="1"/>
</dbReference>
<dbReference type="PANTHER" id="PTHR32039">
    <property type="entry name" value="MAGNESIUM-CHELATASE SUBUNIT CHLI"/>
    <property type="match status" value="1"/>
</dbReference>
<dbReference type="GO" id="GO:0005524">
    <property type="term" value="F:ATP binding"/>
    <property type="evidence" value="ECO:0007669"/>
    <property type="project" value="UniProtKB-KW"/>
</dbReference>
<dbReference type="OrthoDB" id="9813147at2"/>
<keyword evidence="2" id="KW-0067">ATP-binding</keyword>
<dbReference type="InterPro" id="IPR001208">
    <property type="entry name" value="MCM_dom"/>
</dbReference>
<dbReference type="PRINTS" id="PR01657">
    <property type="entry name" value="MCMFAMILY"/>
</dbReference>
<dbReference type="InterPro" id="IPR000523">
    <property type="entry name" value="Mg_chelatse_chII-like_cat_dom"/>
</dbReference>
<gene>
    <name evidence="5" type="ORF">F8154_05115</name>
</gene>
<evidence type="ECO:0000259" key="3">
    <source>
        <dbReference type="Pfam" id="PF01078"/>
    </source>
</evidence>
<dbReference type="InterPro" id="IPR027417">
    <property type="entry name" value="P-loop_NTPase"/>
</dbReference>
<keyword evidence="1" id="KW-0547">Nucleotide-binding</keyword>
<protein>
    <submittedName>
        <fullName evidence="5">YifB family Mg chelatase-like AAA ATPase</fullName>
    </submittedName>
</protein>
<dbReference type="Gene3D" id="3.40.50.300">
    <property type="entry name" value="P-loop containing nucleotide triphosphate hydrolases"/>
    <property type="match status" value="1"/>
</dbReference>
<dbReference type="PANTHER" id="PTHR32039:SF7">
    <property type="entry name" value="COMPETENCE PROTEIN COMM"/>
    <property type="match status" value="1"/>
</dbReference>
<dbReference type="InterPro" id="IPR020568">
    <property type="entry name" value="Ribosomal_Su5_D2-typ_SF"/>
</dbReference>
<dbReference type="Pfam" id="PF13541">
    <property type="entry name" value="ChlI"/>
    <property type="match status" value="1"/>
</dbReference>
<organism evidence="5 6">
    <name type="scientific">Alkaliphilus pronyensis</name>
    <dbReference type="NCBI Taxonomy" id="1482732"/>
    <lineage>
        <taxon>Bacteria</taxon>
        <taxon>Bacillati</taxon>
        <taxon>Bacillota</taxon>
        <taxon>Clostridia</taxon>
        <taxon>Peptostreptococcales</taxon>
        <taxon>Natronincolaceae</taxon>
        <taxon>Alkaliphilus</taxon>
    </lineage>
</organism>
<keyword evidence="6" id="KW-1185">Reference proteome</keyword>
<evidence type="ECO:0000313" key="6">
    <source>
        <dbReference type="Proteomes" id="UP000432715"/>
    </source>
</evidence>
<feature type="domain" description="Mg chelatase-related protein C-terminal" evidence="4">
    <location>
        <begin position="408"/>
        <end position="503"/>
    </location>
</feature>
<evidence type="ECO:0000256" key="1">
    <source>
        <dbReference type="ARBA" id="ARBA00022741"/>
    </source>
</evidence>
<dbReference type="InterPro" id="IPR004482">
    <property type="entry name" value="Mg_chelat-rel"/>
</dbReference>
<comment type="caution">
    <text evidence="5">The sequence shown here is derived from an EMBL/GenBank/DDBJ whole genome shotgun (WGS) entry which is preliminary data.</text>
</comment>
<dbReference type="Gene3D" id="3.30.230.10">
    <property type="match status" value="1"/>
</dbReference>
<dbReference type="GO" id="GO:0003677">
    <property type="term" value="F:DNA binding"/>
    <property type="evidence" value="ECO:0007669"/>
    <property type="project" value="InterPro"/>
</dbReference>
<dbReference type="InterPro" id="IPR014721">
    <property type="entry name" value="Ribsml_uS5_D2-typ_fold_subgr"/>
</dbReference>
<evidence type="ECO:0000259" key="4">
    <source>
        <dbReference type="Pfam" id="PF13335"/>
    </source>
</evidence>
<dbReference type="Proteomes" id="UP000432715">
    <property type="component" value="Unassembled WGS sequence"/>
</dbReference>
<sequence length="511" mass="56305">MLSKIKSCSINGLKVDSIEVEVDLANGLPAINIVGLADVEVKESKERVRAAIKNSNLEFPLKRITVNLAPADTKKEGTHFDLPIAMGILAASGQLKNEFSASDFIAIGELSLDGGINRVKGVLPMLLEMCSNGIKKVILPKDNLPEAKYVMGIECIGVESLSELQKYINGCLLLEPQKGQIQNIKNENSKGLDFKDISGQENLKRAMEITAAGNHNLLMIGPPGSGKTMAARRLPSILPKMTFQEAIEVTKIYSIAGLLDKDEGLIHSRSFRSPHHTISNIALTGGGRIPRPGEVSLSHYGVLFLDELPEFNKIALEVLRQPLEDGVISISRVNASYSYPSKFMLVAAMNPCPCGYYGAKTENQCSCSPQQVKRYMGRISGPLLDRIDIVVETASIAYNDLVGRSKIEDSNTIKKRVEKAKEFQQERYFGTDILNNSQLAPSDIKKHCKTDAEAKNILQIAYNKMKLSARGYNRILKVARTIADLDASEIIKEQHISEALQYRNTNNIFKF</sequence>
<name>A0A6I0F777_9FIRM</name>
<dbReference type="Pfam" id="PF13335">
    <property type="entry name" value="Mg_chelatase_C"/>
    <property type="match status" value="1"/>
</dbReference>
<proteinExistence type="predicted"/>
<feature type="domain" description="Magnesium chelatase ChlI-like catalytic" evidence="3">
    <location>
        <begin position="193"/>
        <end position="399"/>
    </location>
</feature>
<dbReference type="AlphaFoldDB" id="A0A6I0F777"/>
<evidence type="ECO:0000256" key="2">
    <source>
        <dbReference type="ARBA" id="ARBA00022840"/>
    </source>
</evidence>
<dbReference type="RefSeq" id="WP_151860527.1">
    <property type="nucleotide sequence ID" value="NZ_WBZC01000014.1"/>
</dbReference>
<dbReference type="EMBL" id="WBZC01000014">
    <property type="protein sequence ID" value="KAB3535899.1"/>
    <property type="molecule type" value="Genomic_DNA"/>
</dbReference>
<dbReference type="InterPro" id="IPR025158">
    <property type="entry name" value="Mg_chelat-rel_C"/>
</dbReference>
<accession>A0A6I0F777</accession>